<accession>A0A1B6D1Y0</accession>
<evidence type="ECO:0000313" key="2">
    <source>
        <dbReference type="EMBL" id="JAS19575.1"/>
    </source>
</evidence>
<dbReference type="AlphaFoldDB" id="A0A1B6D1Y0"/>
<protein>
    <submittedName>
        <fullName evidence="2">Uncharacterized protein</fullName>
    </submittedName>
</protein>
<feature type="signal peptide" evidence="1">
    <location>
        <begin position="1"/>
        <end position="17"/>
    </location>
</feature>
<dbReference type="EMBL" id="GEDC01017723">
    <property type="protein sequence ID" value="JAS19575.1"/>
    <property type="molecule type" value="Transcribed_RNA"/>
</dbReference>
<keyword evidence="1" id="KW-0732">Signal</keyword>
<evidence type="ECO:0000256" key="1">
    <source>
        <dbReference type="SAM" id="SignalP"/>
    </source>
</evidence>
<sequence>MFSRYLLLLVLAVCCWADDSVTATEPLAKDGDDSVNVQGENSLLATKQKTSFQNPYDFVTHCSGNLIGNILKGFDFNEIVNSGNYKYLYSSNLNPVLDKCASGNIYGDKNIGFRAAATIFNFKNQPSSVVYGLSPKGDGTIDETLTLRGTTYKFVLVPLAFERKTGVFYYGRCSPNGRGETENRSIVVSQCNAESDKAKTIVQDYVKRDAASGYKGRRLIKFQTCPK</sequence>
<proteinExistence type="predicted"/>
<name>A0A1B6D1Y0_9HEMI</name>
<reference evidence="2" key="1">
    <citation type="submission" date="2015-12" db="EMBL/GenBank/DDBJ databases">
        <title>De novo transcriptome assembly of four potential Pierce s Disease insect vectors from Arizona vineyards.</title>
        <authorList>
            <person name="Tassone E.E."/>
        </authorList>
    </citation>
    <scope>NUCLEOTIDE SEQUENCE</scope>
</reference>
<gene>
    <name evidence="2" type="ORF">g.31334</name>
</gene>
<feature type="chain" id="PRO_5008580858" evidence="1">
    <location>
        <begin position="18"/>
        <end position="227"/>
    </location>
</feature>
<organism evidence="2">
    <name type="scientific">Clastoptera arizonana</name>
    <name type="common">Arizona spittle bug</name>
    <dbReference type="NCBI Taxonomy" id="38151"/>
    <lineage>
        <taxon>Eukaryota</taxon>
        <taxon>Metazoa</taxon>
        <taxon>Ecdysozoa</taxon>
        <taxon>Arthropoda</taxon>
        <taxon>Hexapoda</taxon>
        <taxon>Insecta</taxon>
        <taxon>Pterygota</taxon>
        <taxon>Neoptera</taxon>
        <taxon>Paraneoptera</taxon>
        <taxon>Hemiptera</taxon>
        <taxon>Auchenorrhyncha</taxon>
        <taxon>Cercopoidea</taxon>
        <taxon>Clastopteridae</taxon>
        <taxon>Clastoptera</taxon>
    </lineage>
</organism>